<evidence type="ECO:0000256" key="1">
    <source>
        <dbReference type="ARBA" id="ARBA00004141"/>
    </source>
</evidence>
<gene>
    <name evidence="7" type="ORF">BCV69DRAFT_270671</name>
</gene>
<keyword evidence="3 6" id="KW-0812">Transmembrane</keyword>
<evidence type="ECO:0000256" key="5">
    <source>
        <dbReference type="ARBA" id="ARBA00023136"/>
    </source>
</evidence>
<dbReference type="PANTHER" id="PTHR10057">
    <property type="entry name" value="PERIPHERAL-TYPE BENZODIAZEPINE RECEPTOR"/>
    <property type="match status" value="1"/>
</dbReference>
<feature type="transmembrane region" description="Helical" evidence="6">
    <location>
        <begin position="121"/>
        <end position="140"/>
    </location>
</feature>
<dbReference type="FunFam" id="1.20.1260.100:FF:000001">
    <property type="entry name" value="translocator protein 2"/>
    <property type="match status" value="1"/>
</dbReference>
<comment type="similarity">
    <text evidence="2">Belongs to the TspO/BZRP family.</text>
</comment>
<evidence type="ECO:0000256" key="2">
    <source>
        <dbReference type="ARBA" id="ARBA00007524"/>
    </source>
</evidence>
<organism evidence="7 8">
    <name type="scientific">Pseudomicrostroma glucosiphilum</name>
    <dbReference type="NCBI Taxonomy" id="1684307"/>
    <lineage>
        <taxon>Eukaryota</taxon>
        <taxon>Fungi</taxon>
        <taxon>Dikarya</taxon>
        <taxon>Basidiomycota</taxon>
        <taxon>Ustilaginomycotina</taxon>
        <taxon>Exobasidiomycetes</taxon>
        <taxon>Microstromatales</taxon>
        <taxon>Microstromatales incertae sedis</taxon>
        <taxon>Pseudomicrostroma</taxon>
    </lineage>
</organism>
<evidence type="ECO:0000256" key="6">
    <source>
        <dbReference type="SAM" id="Phobius"/>
    </source>
</evidence>
<dbReference type="Proteomes" id="UP000245942">
    <property type="component" value="Unassembled WGS sequence"/>
</dbReference>
<proteinExistence type="inferred from homology"/>
<name>A0A316UB52_9BASI</name>
<evidence type="ECO:0000256" key="3">
    <source>
        <dbReference type="ARBA" id="ARBA00022692"/>
    </source>
</evidence>
<protein>
    <submittedName>
        <fullName evidence="7">TspO/MBR-related protein</fullName>
    </submittedName>
</protein>
<feature type="transmembrane region" description="Helical" evidence="6">
    <location>
        <begin position="15"/>
        <end position="33"/>
    </location>
</feature>
<dbReference type="CDD" id="cd15904">
    <property type="entry name" value="TSPO_MBR"/>
    <property type="match status" value="1"/>
</dbReference>
<reference evidence="7 8" key="1">
    <citation type="journal article" date="2018" name="Mol. Biol. Evol.">
        <title>Broad Genomic Sampling Reveals a Smut Pathogenic Ancestry of the Fungal Clade Ustilaginomycotina.</title>
        <authorList>
            <person name="Kijpornyongpan T."/>
            <person name="Mondo S.J."/>
            <person name="Barry K."/>
            <person name="Sandor L."/>
            <person name="Lee J."/>
            <person name="Lipzen A."/>
            <person name="Pangilinan J."/>
            <person name="LaButti K."/>
            <person name="Hainaut M."/>
            <person name="Henrissat B."/>
            <person name="Grigoriev I.V."/>
            <person name="Spatafora J.W."/>
            <person name="Aime M.C."/>
        </authorList>
    </citation>
    <scope>NUCLEOTIDE SEQUENCE [LARGE SCALE GENOMIC DNA]</scope>
    <source>
        <strain evidence="7 8">MCA 4718</strain>
    </source>
</reference>
<feature type="transmembrane region" description="Helical" evidence="6">
    <location>
        <begin position="152"/>
        <end position="173"/>
    </location>
</feature>
<dbReference type="EMBL" id="KZ819328">
    <property type="protein sequence ID" value="PWN20245.1"/>
    <property type="molecule type" value="Genomic_DNA"/>
</dbReference>
<dbReference type="InterPro" id="IPR004307">
    <property type="entry name" value="TspO_MBR"/>
</dbReference>
<evidence type="ECO:0000313" key="7">
    <source>
        <dbReference type="EMBL" id="PWN20245.1"/>
    </source>
</evidence>
<dbReference type="Pfam" id="PF03073">
    <property type="entry name" value="TspO_MBR"/>
    <property type="match status" value="1"/>
</dbReference>
<comment type="subcellular location">
    <subcellularLocation>
        <location evidence="1">Membrane</location>
        <topology evidence="1">Multi-pass membrane protein</topology>
    </subcellularLocation>
</comment>
<accession>A0A316UB52</accession>
<keyword evidence="8" id="KW-1185">Reference proteome</keyword>
<dbReference type="GO" id="GO:0005741">
    <property type="term" value="C:mitochondrial outer membrane"/>
    <property type="evidence" value="ECO:0007669"/>
    <property type="project" value="TreeGrafter"/>
</dbReference>
<keyword evidence="5 6" id="KW-0472">Membrane</keyword>
<dbReference type="OrthoDB" id="8841220at2759"/>
<evidence type="ECO:0000256" key="4">
    <source>
        <dbReference type="ARBA" id="ARBA00022989"/>
    </source>
</evidence>
<dbReference type="STRING" id="1684307.A0A316UB52"/>
<dbReference type="InterPro" id="IPR038330">
    <property type="entry name" value="TspO/MBR-related_sf"/>
</dbReference>
<dbReference type="PANTHER" id="PTHR10057:SF0">
    <property type="entry name" value="TRANSLOCATOR PROTEIN"/>
    <property type="match status" value="1"/>
</dbReference>
<feature type="transmembrane region" description="Helical" evidence="6">
    <location>
        <begin position="59"/>
        <end position="79"/>
    </location>
</feature>
<sequence>MASLPPLLIDLPRNPVFAVGIPTILGMGAGLVTNKGKYGPESLFEKTLTRPPYSPPKQAFGIVWPALFAAMGYGSHLIVKSLDKTPPGFGRQRANRALQLYYGQLFLNQIWTPIRFGFGQLGLAFIDLTALITTLGFWLYETKDVSEKAFWLNVPYFLWSSYATYLSGAAWWLNGGETFVKTSIKKIVGGAKDKGKDL</sequence>
<dbReference type="Gene3D" id="1.20.1260.100">
    <property type="entry name" value="TspO/MBR protein"/>
    <property type="match status" value="1"/>
</dbReference>
<keyword evidence="4 6" id="KW-1133">Transmembrane helix</keyword>
<dbReference type="GeneID" id="37012665"/>
<dbReference type="GO" id="GO:0033013">
    <property type="term" value="P:tetrapyrrole metabolic process"/>
    <property type="evidence" value="ECO:0007669"/>
    <property type="project" value="UniProtKB-ARBA"/>
</dbReference>
<dbReference type="RefSeq" id="XP_025347405.1">
    <property type="nucleotide sequence ID" value="XM_025490931.1"/>
</dbReference>
<evidence type="ECO:0000313" key="8">
    <source>
        <dbReference type="Proteomes" id="UP000245942"/>
    </source>
</evidence>
<dbReference type="AlphaFoldDB" id="A0A316UB52"/>